<sequence>MLQLRVGNGEDFMPSRGRWNFNHKVVFIFLLLLLSELLIDFYTSSGKRKPENIIIFRYARDGVSESQFVQVLNIELDQIIELSKEHYCNFC</sequence>
<comment type="caution">
    <text evidence="3">The sequence shown here is derived from an EMBL/GenBank/DDBJ whole genome shotgun (WGS) entry which is preliminary data.</text>
</comment>
<dbReference type="InterPro" id="IPR036397">
    <property type="entry name" value="RNaseH_sf"/>
</dbReference>
<dbReference type="Proteomes" id="UP000287651">
    <property type="component" value="Unassembled WGS sequence"/>
</dbReference>
<accession>A0A427AUN1</accession>
<dbReference type="Pfam" id="PF02171">
    <property type="entry name" value="Piwi"/>
    <property type="match status" value="1"/>
</dbReference>
<evidence type="ECO:0000313" key="4">
    <source>
        <dbReference type="Proteomes" id="UP000287651"/>
    </source>
</evidence>
<keyword evidence="1" id="KW-0472">Membrane</keyword>
<keyword evidence="1" id="KW-1133">Transmembrane helix</keyword>
<dbReference type="AlphaFoldDB" id="A0A427AUN1"/>
<feature type="non-terminal residue" evidence="3">
    <location>
        <position position="91"/>
    </location>
</feature>
<evidence type="ECO:0000259" key="2">
    <source>
        <dbReference type="Pfam" id="PF02171"/>
    </source>
</evidence>
<reference evidence="3 4" key="1">
    <citation type="journal article" date="2014" name="Agronomy (Basel)">
        <title>A Draft Genome Sequence for Ensete ventricosum, the Drought-Tolerant Tree Against Hunger.</title>
        <authorList>
            <person name="Harrison J."/>
            <person name="Moore K.A."/>
            <person name="Paszkiewicz K."/>
            <person name="Jones T."/>
            <person name="Grant M."/>
            <person name="Ambacheew D."/>
            <person name="Muzemil S."/>
            <person name="Studholme D.J."/>
        </authorList>
    </citation>
    <scope>NUCLEOTIDE SEQUENCE [LARGE SCALE GENOMIC DNA]</scope>
</reference>
<feature type="domain" description="Piwi" evidence="2">
    <location>
        <begin position="34"/>
        <end position="85"/>
    </location>
</feature>
<evidence type="ECO:0000313" key="3">
    <source>
        <dbReference type="EMBL" id="RRT79979.1"/>
    </source>
</evidence>
<name>A0A427AUN1_ENSVE</name>
<dbReference type="InterPro" id="IPR012337">
    <property type="entry name" value="RNaseH-like_sf"/>
</dbReference>
<feature type="transmembrane region" description="Helical" evidence="1">
    <location>
        <begin position="21"/>
        <end position="39"/>
    </location>
</feature>
<organism evidence="3 4">
    <name type="scientific">Ensete ventricosum</name>
    <name type="common">Abyssinian banana</name>
    <name type="synonym">Musa ensete</name>
    <dbReference type="NCBI Taxonomy" id="4639"/>
    <lineage>
        <taxon>Eukaryota</taxon>
        <taxon>Viridiplantae</taxon>
        <taxon>Streptophyta</taxon>
        <taxon>Embryophyta</taxon>
        <taxon>Tracheophyta</taxon>
        <taxon>Spermatophyta</taxon>
        <taxon>Magnoliopsida</taxon>
        <taxon>Liliopsida</taxon>
        <taxon>Zingiberales</taxon>
        <taxon>Musaceae</taxon>
        <taxon>Ensete</taxon>
    </lineage>
</organism>
<dbReference type="SUPFAM" id="SSF53098">
    <property type="entry name" value="Ribonuclease H-like"/>
    <property type="match status" value="1"/>
</dbReference>
<gene>
    <name evidence="3" type="ORF">B296_00012258</name>
</gene>
<keyword evidence="1" id="KW-0812">Transmembrane</keyword>
<dbReference type="PANTHER" id="PTHR22891">
    <property type="entry name" value="EUKARYOTIC TRANSLATION INITIATION FACTOR 2C"/>
    <property type="match status" value="1"/>
</dbReference>
<dbReference type="EMBL" id="AMZH03001262">
    <property type="protein sequence ID" value="RRT79979.1"/>
    <property type="molecule type" value="Genomic_DNA"/>
</dbReference>
<dbReference type="InterPro" id="IPR003165">
    <property type="entry name" value="Piwi"/>
</dbReference>
<dbReference type="Gene3D" id="3.30.420.10">
    <property type="entry name" value="Ribonuclease H-like superfamily/Ribonuclease H"/>
    <property type="match status" value="1"/>
</dbReference>
<proteinExistence type="predicted"/>
<evidence type="ECO:0000256" key="1">
    <source>
        <dbReference type="SAM" id="Phobius"/>
    </source>
</evidence>
<dbReference type="GO" id="GO:0003676">
    <property type="term" value="F:nucleic acid binding"/>
    <property type="evidence" value="ECO:0007669"/>
    <property type="project" value="InterPro"/>
</dbReference>
<protein>
    <recommendedName>
        <fullName evidence="2">Piwi domain-containing protein</fullName>
    </recommendedName>
</protein>